<reference evidence="2 3" key="1">
    <citation type="submission" date="2021-12" db="EMBL/GenBank/DDBJ databases">
        <title>Discovery of the Pendulisporaceae a myxobacterial family with distinct sporulation behavior and unique specialized metabolism.</title>
        <authorList>
            <person name="Garcia R."/>
            <person name="Popoff A."/>
            <person name="Bader C.D."/>
            <person name="Loehr J."/>
            <person name="Walesch S."/>
            <person name="Walt C."/>
            <person name="Boldt J."/>
            <person name="Bunk B."/>
            <person name="Haeckl F.J.F.P.J."/>
            <person name="Gunesch A.P."/>
            <person name="Birkelbach J."/>
            <person name="Nuebel U."/>
            <person name="Pietschmann T."/>
            <person name="Bach T."/>
            <person name="Mueller R."/>
        </authorList>
    </citation>
    <scope>NUCLEOTIDE SEQUENCE [LARGE SCALE GENOMIC DNA]</scope>
    <source>
        <strain evidence="2 3">MSr11954</strain>
    </source>
</reference>
<sequence>MNRMTFMALRAPRPTRAHAPFARVFLVFVSVFFAVFFVLPFSSIPAIARVAHADPMVRVDTNGCFPACRSGYVCSPHGQCVSRCNPPCGAGEKCLANGECTLASPATSTASPARANDGTPAADPSASSPAPAAQQPRDEESFARAGLHIGPLFQSSNSSSASGFLSAFQVQLGGQHAAVLGARAGVVFYEKTTTPEVGLDLGYRARFGKADGVRGGPLFLVQPQLWFGNTTGIHVGGALGGFIEYKQLVIQIPVGAGAARSFEQYGPSSKWTGVFTFAPTVGIQF</sequence>
<organism evidence="2 3">
    <name type="scientific">Pendulispora albinea</name>
    <dbReference type="NCBI Taxonomy" id="2741071"/>
    <lineage>
        <taxon>Bacteria</taxon>
        <taxon>Pseudomonadati</taxon>
        <taxon>Myxococcota</taxon>
        <taxon>Myxococcia</taxon>
        <taxon>Myxococcales</taxon>
        <taxon>Sorangiineae</taxon>
        <taxon>Pendulisporaceae</taxon>
        <taxon>Pendulispora</taxon>
    </lineage>
</organism>
<evidence type="ECO:0000313" key="2">
    <source>
        <dbReference type="EMBL" id="WXB15557.1"/>
    </source>
</evidence>
<feature type="region of interest" description="Disordered" evidence="1">
    <location>
        <begin position="105"/>
        <end position="140"/>
    </location>
</feature>
<feature type="compositionally biased region" description="Low complexity" evidence="1">
    <location>
        <begin position="120"/>
        <end position="135"/>
    </location>
</feature>
<evidence type="ECO:0000313" key="3">
    <source>
        <dbReference type="Proteomes" id="UP001370348"/>
    </source>
</evidence>
<dbReference type="EMBL" id="CP089984">
    <property type="protein sequence ID" value="WXB15557.1"/>
    <property type="molecule type" value="Genomic_DNA"/>
</dbReference>
<dbReference type="RefSeq" id="WP_394825188.1">
    <property type="nucleotide sequence ID" value="NZ_CP089984.1"/>
</dbReference>
<evidence type="ECO:0000256" key="1">
    <source>
        <dbReference type="SAM" id="MobiDB-lite"/>
    </source>
</evidence>
<protein>
    <submittedName>
        <fullName evidence="2">Uncharacterized protein</fullName>
    </submittedName>
</protein>
<keyword evidence="3" id="KW-1185">Reference proteome</keyword>
<accession>A0ABZ2LXU7</accession>
<gene>
    <name evidence="2" type="ORF">LZC94_48030</name>
</gene>
<dbReference type="Proteomes" id="UP001370348">
    <property type="component" value="Chromosome"/>
</dbReference>
<name>A0ABZ2LXU7_9BACT</name>
<proteinExistence type="predicted"/>